<reference evidence="3 4" key="1">
    <citation type="submission" date="2020-06" db="EMBL/GenBank/DDBJ databases">
        <title>Whole-genome sequence of Allochromatium humboldtianum DSM 21881, type strain.</title>
        <authorList>
            <person name="Kyndt J.A."/>
            <person name="Meyer T.E."/>
        </authorList>
    </citation>
    <scope>NUCLEOTIDE SEQUENCE [LARGE SCALE GENOMIC DNA]</scope>
    <source>
        <strain evidence="3 4">DSM 21881</strain>
    </source>
</reference>
<sequence>MPAQRFPSAPVVLGLTLWFQAGAVSALTETPAPAAESPPVVSKPTAPKPIAGLTPDQVYHVLVAEVAGRRGDMRLAFTHYLKAAELTRAPELAELAVRAAISAEDDTAAGEAMVLWLTLAPNAPDAHQVAAFLRLKAEDREGALIHLQRLVELSGEGGEAAFTKAAAILARLPTPEARLAMMESLVERFPESADAHQALAMLAAGLSQPEVAERAARRAMALRPDWSEPRLFLVRLLLSDDKDSEARALLESFVEANPGDRALKMLYGQLLVDEREFSTAREVFERLLREYPKDPDVLFAVGILSLQLEDLAGARLHFGRLYETGQRQDEAAFYLGQTAERAEDVAIALDWYAKVGGANADDARVRLAFLRAKRGEVAQAREILQRMRDQSSDNALALFMVEAEILDGVERPDEARAVYDEALAAFPDDDTLLYARGLHAMKHGQIELGERDLRQIIEADPDHADALNALGYTLADQTDRFAEALALIERAHALKPEEPAILDSLGWVHYRLGDLERALDYLQQANDLLQDGEIAAHLGEVLWALDRRTEAWAVWDKAVETHPDHAYLQEVVGRHRLSRSESAGQGAASD</sequence>
<feature type="chain" id="PRO_5032800960" evidence="2">
    <location>
        <begin position="24"/>
        <end position="590"/>
    </location>
</feature>
<dbReference type="Proteomes" id="UP000592294">
    <property type="component" value="Unassembled WGS sequence"/>
</dbReference>
<dbReference type="InterPro" id="IPR019734">
    <property type="entry name" value="TPR_rpt"/>
</dbReference>
<organism evidence="3 4">
    <name type="scientific">Allochromatium humboldtianum</name>
    <dbReference type="NCBI Taxonomy" id="504901"/>
    <lineage>
        <taxon>Bacteria</taxon>
        <taxon>Pseudomonadati</taxon>
        <taxon>Pseudomonadota</taxon>
        <taxon>Gammaproteobacteria</taxon>
        <taxon>Chromatiales</taxon>
        <taxon>Chromatiaceae</taxon>
        <taxon>Allochromatium</taxon>
    </lineage>
</organism>
<dbReference type="SMART" id="SM00028">
    <property type="entry name" value="TPR"/>
    <property type="match status" value="6"/>
</dbReference>
<dbReference type="PROSITE" id="PS50005">
    <property type="entry name" value="TPR"/>
    <property type="match status" value="1"/>
</dbReference>
<dbReference type="EMBL" id="JABZEO010000013">
    <property type="protein sequence ID" value="NVZ10876.1"/>
    <property type="molecule type" value="Genomic_DNA"/>
</dbReference>
<feature type="repeat" description="TPR" evidence="1">
    <location>
        <begin position="499"/>
        <end position="532"/>
    </location>
</feature>
<keyword evidence="2" id="KW-0732">Signal</keyword>
<keyword evidence="1" id="KW-0802">TPR repeat</keyword>
<feature type="signal peptide" evidence="2">
    <location>
        <begin position="1"/>
        <end position="23"/>
    </location>
</feature>
<gene>
    <name evidence="3" type="ORF">HW932_16555</name>
</gene>
<comment type="caution">
    <text evidence="3">The sequence shown here is derived from an EMBL/GenBank/DDBJ whole genome shotgun (WGS) entry which is preliminary data.</text>
</comment>
<dbReference type="SUPFAM" id="SSF48452">
    <property type="entry name" value="TPR-like"/>
    <property type="match status" value="2"/>
</dbReference>
<evidence type="ECO:0000313" key="4">
    <source>
        <dbReference type="Proteomes" id="UP000592294"/>
    </source>
</evidence>
<evidence type="ECO:0000313" key="3">
    <source>
        <dbReference type="EMBL" id="NVZ10876.1"/>
    </source>
</evidence>
<dbReference type="Pfam" id="PF13432">
    <property type="entry name" value="TPR_16"/>
    <property type="match status" value="2"/>
</dbReference>
<evidence type="ECO:0000256" key="1">
    <source>
        <dbReference type="PROSITE-ProRule" id="PRU00339"/>
    </source>
</evidence>
<dbReference type="Gene3D" id="1.25.40.10">
    <property type="entry name" value="Tetratricopeptide repeat domain"/>
    <property type="match status" value="2"/>
</dbReference>
<dbReference type="AlphaFoldDB" id="A0A850RF95"/>
<keyword evidence="4" id="KW-1185">Reference proteome</keyword>
<dbReference type="InterPro" id="IPR011990">
    <property type="entry name" value="TPR-like_helical_dom_sf"/>
</dbReference>
<name>A0A850RF95_9GAMM</name>
<accession>A0A850RF95</accession>
<dbReference type="PANTHER" id="PTHR12558:SF33">
    <property type="entry name" value="BLL7664 PROTEIN"/>
    <property type="match status" value="1"/>
</dbReference>
<evidence type="ECO:0000256" key="2">
    <source>
        <dbReference type="SAM" id="SignalP"/>
    </source>
</evidence>
<dbReference type="RefSeq" id="WP_176977607.1">
    <property type="nucleotide sequence ID" value="NZ_JABZEO010000013.1"/>
</dbReference>
<proteinExistence type="predicted"/>
<dbReference type="Pfam" id="PF13174">
    <property type="entry name" value="TPR_6"/>
    <property type="match status" value="1"/>
</dbReference>
<protein>
    <submittedName>
        <fullName evidence="3">Tetratricopeptide repeat protein</fullName>
    </submittedName>
</protein>
<dbReference type="PANTHER" id="PTHR12558">
    <property type="entry name" value="CELL DIVISION CYCLE 16,23,27"/>
    <property type="match status" value="1"/>
</dbReference>